<feature type="transmembrane region" description="Helical" evidence="2">
    <location>
        <begin position="6"/>
        <end position="29"/>
    </location>
</feature>
<accession>A0A9D2A6Z7</accession>
<feature type="coiled-coil region" evidence="1">
    <location>
        <begin position="45"/>
        <end position="72"/>
    </location>
</feature>
<protein>
    <submittedName>
        <fullName evidence="3">Septum formation initiator family protein</fullName>
    </submittedName>
</protein>
<sequence>MDKLVSLWAFVGRHKYVITLTAFFLYVAFLDQNSLMRRWGYSLEESRLRDEIEKYRLEYEENTERLNELMVDSGAIERIAREKYFMKKPNEDIFVFEEDIAE</sequence>
<dbReference type="Pfam" id="PF04977">
    <property type="entry name" value="DivIC"/>
    <property type="match status" value="1"/>
</dbReference>
<reference evidence="3" key="2">
    <citation type="submission" date="2021-04" db="EMBL/GenBank/DDBJ databases">
        <authorList>
            <person name="Gilroy R."/>
        </authorList>
    </citation>
    <scope>NUCLEOTIDE SEQUENCE</scope>
    <source>
        <strain evidence="3">ChiHjej12B11-24981</strain>
    </source>
</reference>
<dbReference type="Proteomes" id="UP000824023">
    <property type="component" value="Unassembled WGS sequence"/>
</dbReference>
<dbReference type="EMBL" id="DXCK01000132">
    <property type="protein sequence ID" value="HIZ02590.1"/>
    <property type="molecule type" value="Genomic_DNA"/>
</dbReference>
<dbReference type="AlphaFoldDB" id="A0A9D2A6Z7"/>
<proteinExistence type="predicted"/>
<reference evidence="3" key="1">
    <citation type="journal article" date="2021" name="PeerJ">
        <title>Extensive microbial diversity within the chicken gut microbiome revealed by metagenomics and culture.</title>
        <authorList>
            <person name="Gilroy R."/>
            <person name="Ravi A."/>
            <person name="Getino M."/>
            <person name="Pursley I."/>
            <person name="Horton D.L."/>
            <person name="Alikhan N.F."/>
            <person name="Baker D."/>
            <person name="Gharbi K."/>
            <person name="Hall N."/>
            <person name="Watson M."/>
            <person name="Adriaenssens E.M."/>
            <person name="Foster-Nyarko E."/>
            <person name="Jarju S."/>
            <person name="Secka A."/>
            <person name="Antonio M."/>
            <person name="Oren A."/>
            <person name="Chaudhuri R.R."/>
            <person name="La Ragione R."/>
            <person name="Hildebrand F."/>
            <person name="Pallen M.J."/>
        </authorList>
    </citation>
    <scope>NUCLEOTIDE SEQUENCE</scope>
    <source>
        <strain evidence="3">ChiHjej12B11-24981</strain>
    </source>
</reference>
<evidence type="ECO:0000313" key="3">
    <source>
        <dbReference type="EMBL" id="HIZ02590.1"/>
    </source>
</evidence>
<evidence type="ECO:0000256" key="2">
    <source>
        <dbReference type="SAM" id="Phobius"/>
    </source>
</evidence>
<organism evidence="3 4">
    <name type="scientific">Candidatus Bacteroides merdipullorum</name>
    <dbReference type="NCBI Taxonomy" id="2838474"/>
    <lineage>
        <taxon>Bacteria</taxon>
        <taxon>Pseudomonadati</taxon>
        <taxon>Bacteroidota</taxon>
        <taxon>Bacteroidia</taxon>
        <taxon>Bacteroidales</taxon>
        <taxon>Bacteroidaceae</taxon>
        <taxon>Bacteroides</taxon>
    </lineage>
</organism>
<dbReference type="InterPro" id="IPR007060">
    <property type="entry name" value="FtsL/DivIC"/>
</dbReference>
<keyword evidence="2" id="KW-0472">Membrane</keyword>
<keyword evidence="1" id="KW-0175">Coiled coil</keyword>
<comment type="caution">
    <text evidence="3">The sequence shown here is derived from an EMBL/GenBank/DDBJ whole genome shotgun (WGS) entry which is preliminary data.</text>
</comment>
<evidence type="ECO:0000256" key="1">
    <source>
        <dbReference type="SAM" id="Coils"/>
    </source>
</evidence>
<gene>
    <name evidence="3" type="ORF">H9819_10155</name>
</gene>
<evidence type="ECO:0000313" key="4">
    <source>
        <dbReference type="Proteomes" id="UP000824023"/>
    </source>
</evidence>
<name>A0A9D2A6Z7_9BACE</name>
<keyword evidence="2" id="KW-1133">Transmembrane helix</keyword>
<keyword evidence="2" id="KW-0812">Transmembrane</keyword>